<dbReference type="PANTHER" id="PTHR33744">
    <property type="entry name" value="CARBOHYDRATE DIACID REGULATOR"/>
    <property type="match status" value="1"/>
</dbReference>
<dbReference type="Proteomes" id="UP000001946">
    <property type="component" value="Chromosome"/>
</dbReference>
<organism evidence="2 3">
    <name type="scientific">Desulfitobacterium hafniense (strain Y51)</name>
    <dbReference type="NCBI Taxonomy" id="138119"/>
    <lineage>
        <taxon>Bacteria</taxon>
        <taxon>Bacillati</taxon>
        <taxon>Bacillota</taxon>
        <taxon>Clostridia</taxon>
        <taxon>Eubacteriales</taxon>
        <taxon>Desulfitobacteriaceae</taxon>
        <taxon>Desulfitobacterium</taxon>
    </lineage>
</organism>
<dbReference type="InterPro" id="IPR042070">
    <property type="entry name" value="PucR_C-HTH_sf"/>
</dbReference>
<evidence type="ECO:0000313" key="3">
    <source>
        <dbReference type="Proteomes" id="UP000001946"/>
    </source>
</evidence>
<dbReference type="Gene3D" id="1.10.10.2840">
    <property type="entry name" value="PucR C-terminal helix-turn-helix domain"/>
    <property type="match status" value="1"/>
</dbReference>
<reference evidence="2 3" key="1">
    <citation type="journal article" date="2006" name="J. Bacteriol.">
        <title>Complete genome sequence of the dehalorespiring bacterium Desulfitobacterium hafniense Y51 and comparison with Dehalococcoides ethenogenes 195.</title>
        <authorList>
            <person name="Nonaka H."/>
            <person name="Keresztes G."/>
            <person name="Shinoda Y."/>
            <person name="Ikenaga Y."/>
            <person name="Abe M."/>
            <person name="Naito K."/>
            <person name="Inatomi K."/>
            <person name="Furukawa K."/>
            <person name="Inui M."/>
            <person name="Yukawa H."/>
        </authorList>
    </citation>
    <scope>NUCLEOTIDE SEQUENCE [LARGE SCALE GENOMIC DNA]</scope>
    <source>
        <strain evidence="2 3">Y51</strain>
    </source>
</reference>
<protein>
    <recommendedName>
        <fullName evidence="1">PucR C-terminal helix-turn-helix domain-containing protein</fullName>
    </recommendedName>
</protein>
<feature type="domain" description="PucR C-terminal helix-turn-helix" evidence="1">
    <location>
        <begin position="444"/>
        <end position="499"/>
    </location>
</feature>
<proteinExistence type="predicted"/>
<dbReference type="PANTHER" id="PTHR33744:SF15">
    <property type="entry name" value="CARBOHYDRATE DIACID REGULATOR"/>
    <property type="match status" value="1"/>
</dbReference>
<dbReference type="HOGENOM" id="CLU_531823_0_0_9"/>
<evidence type="ECO:0000313" key="2">
    <source>
        <dbReference type="EMBL" id="BAE82660.1"/>
    </source>
</evidence>
<gene>
    <name evidence="2" type="ordered locus">DSY0871</name>
</gene>
<dbReference type="STRING" id="138119.DSY0871"/>
<accession>Q24Z82</accession>
<dbReference type="Pfam" id="PF13556">
    <property type="entry name" value="HTH_30"/>
    <property type="match status" value="1"/>
</dbReference>
<name>Q24Z82_DESHY</name>
<dbReference type="AlphaFoldDB" id="Q24Z82"/>
<dbReference type="InterPro" id="IPR051448">
    <property type="entry name" value="CdaR-like_regulators"/>
</dbReference>
<dbReference type="KEGG" id="dsy:DSY0871"/>
<keyword evidence="3" id="KW-1185">Reference proteome</keyword>
<dbReference type="eggNOG" id="COG2508">
    <property type="taxonomic scope" value="Bacteria"/>
</dbReference>
<dbReference type="InterPro" id="IPR025736">
    <property type="entry name" value="PucR_C-HTH_dom"/>
</dbReference>
<dbReference type="EMBL" id="AP008230">
    <property type="protein sequence ID" value="BAE82660.1"/>
    <property type="molecule type" value="Genomic_DNA"/>
</dbReference>
<evidence type="ECO:0000259" key="1">
    <source>
        <dbReference type="Pfam" id="PF13556"/>
    </source>
</evidence>
<sequence length="512" mass="58886">MARYLSKYDVHSIIKNESISDIIDYKYLEPGQNEFRHEYLYVVNNDEIDDWFVLQNEANFLLMQEHGTQIYDYLGKNTNVIIVPAPVNQCALFKSVRDCCLAIETLKQYSGAFLKAIINKDSLEVFMDLTSKILGNPVALLDSKFQPIAASKPEKTDDIIWDTIVNEDSSSELPSELSEWTNMYLADIMNGMTYPIIYHYKSLKTRLIAGVPINGQCRYIFQAIEHRRSFRESDLPLSACITAILGNALESVHSSRRTEKRLVSFFDEIVTGKEENKNNILQKANSIGLTLRKQNYMLIIFSEKKDALYEDVIDLFPEVCKKIPGKAFIYEFKIIVILSGDSTAYDPITQIKPFLESKIIDGWKSCISFTFPSPCDLKNAYLQCLAAATFGCSLQSRNMIFDYKDYMGYHLLSKAATYFNTTDFCLPLAREIMKFDIAHNTQYAKTLHHYLRNHKNINIVSKNLHLHRNTVVYRLERLKELFGLDLDDFATMNNLALSFDIITCSDPKYSFL</sequence>